<keyword evidence="3" id="KW-1185">Reference proteome</keyword>
<dbReference type="Proteomes" id="UP000026960">
    <property type="component" value="Chromosome 8"/>
</dbReference>
<protein>
    <submittedName>
        <fullName evidence="2">Uncharacterized protein</fullName>
    </submittedName>
</protein>
<organism evidence="2">
    <name type="scientific">Oryza barthii</name>
    <dbReference type="NCBI Taxonomy" id="65489"/>
    <lineage>
        <taxon>Eukaryota</taxon>
        <taxon>Viridiplantae</taxon>
        <taxon>Streptophyta</taxon>
        <taxon>Embryophyta</taxon>
        <taxon>Tracheophyta</taxon>
        <taxon>Spermatophyta</taxon>
        <taxon>Magnoliopsida</taxon>
        <taxon>Liliopsida</taxon>
        <taxon>Poales</taxon>
        <taxon>Poaceae</taxon>
        <taxon>BOP clade</taxon>
        <taxon>Oryzoideae</taxon>
        <taxon>Oryzeae</taxon>
        <taxon>Oryzinae</taxon>
        <taxon>Oryza</taxon>
    </lineage>
</organism>
<reference evidence="2" key="1">
    <citation type="journal article" date="2009" name="Rice">
        <title>De Novo Next Generation Sequencing of Plant Genomes.</title>
        <authorList>
            <person name="Rounsley S."/>
            <person name="Marri P.R."/>
            <person name="Yu Y."/>
            <person name="He R."/>
            <person name="Sisneros N."/>
            <person name="Goicoechea J.L."/>
            <person name="Lee S.J."/>
            <person name="Angelova A."/>
            <person name="Kudrna D."/>
            <person name="Luo M."/>
            <person name="Affourtit J."/>
            <person name="Desany B."/>
            <person name="Knight J."/>
            <person name="Niazi F."/>
            <person name="Egholm M."/>
            <person name="Wing R.A."/>
        </authorList>
    </citation>
    <scope>NUCLEOTIDE SEQUENCE [LARGE SCALE GENOMIC DNA]</scope>
    <source>
        <strain evidence="2">cv. IRGC 105608</strain>
    </source>
</reference>
<sequence>MAVLCGTAAENFFPYKWLGLGWVARGGGLEGAVAGGKEGPDTSSPILSFQILIFRIGNVTDERSGTDEVDTDGDVVPPVRFACQGDGMEVEIRVVVRRSVATATGNWHLRDEMPTMVPCIQRQPRRRRARPSSRSSIHEEADSQRREQTVIHVDADNEMVGDEAPPYKEVRREGGLHPLGSTL</sequence>
<dbReference type="Gramene" id="OBART08G06160.1">
    <property type="protein sequence ID" value="OBART08G06160.1"/>
    <property type="gene ID" value="OBART08G06160"/>
</dbReference>
<evidence type="ECO:0000313" key="2">
    <source>
        <dbReference type="EnsemblPlants" id="OBART08G06160.1"/>
    </source>
</evidence>
<feature type="compositionally biased region" description="Basic and acidic residues" evidence="1">
    <location>
        <begin position="136"/>
        <end position="155"/>
    </location>
</feature>
<accession>A0A0D3GXG8</accession>
<dbReference type="HOGENOM" id="CLU_125695_0_0_1"/>
<feature type="region of interest" description="Disordered" evidence="1">
    <location>
        <begin position="122"/>
        <end position="183"/>
    </location>
</feature>
<name>A0A0D3GXG8_9ORYZ</name>
<dbReference type="PaxDb" id="65489-OBART08G06160.1"/>
<reference evidence="2" key="2">
    <citation type="submission" date="2015-03" db="UniProtKB">
        <authorList>
            <consortium name="EnsemblPlants"/>
        </authorList>
    </citation>
    <scope>IDENTIFICATION</scope>
</reference>
<dbReference type="EnsemblPlants" id="OBART08G06160.1">
    <property type="protein sequence ID" value="OBART08G06160.1"/>
    <property type="gene ID" value="OBART08G06160"/>
</dbReference>
<proteinExistence type="predicted"/>
<feature type="compositionally biased region" description="Basic and acidic residues" evidence="1">
    <location>
        <begin position="165"/>
        <end position="175"/>
    </location>
</feature>
<evidence type="ECO:0000256" key="1">
    <source>
        <dbReference type="SAM" id="MobiDB-lite"/>
    </source>
</evidence>
<dbReference type="AlphaFoldDB" id="A0A0D3GXG8"/>
<evidence type="ECO:0000313" key="3">
    <source>
        <dbReference type="Proteomes" id="UP000026960"/>
    </source>
</evidence>